<protein>
    <recommendedName>
        <fullName evidence="5">Arsenite methyltransferase</fullName>
        <ecNumber evidence="4">2.1.1.137</ecNumber>
    </recommendedName>
</protein>
<dbReference type="Proteomes" id="UP000239649">
    <property type="component" value="Unassembled WGS sequence"/>
</dbReference>
<dbReference type="PANTHER" id="PTHR43675">
    <property type="entry name" value="ARSENITE METHYLTRANSFERASE"/>
    <property type="match status" value="1"/>
</dbReference>
<gene>
    <name evidence="10" type="ORF">C2E20_6518</name>
</gene>
<feature type="domain" description="Methyltransferase" evidence="9">
    <location>
        <begin position="118"/>
        <end position="263"/>
    </location>
</feature>
<dbReference type="STRING" id="554055.A0A2P6V7G0"/>
<organism evidence="10 11">
    <name type="scientific">Micractinium conductrix</name>
    <dbReference type="NCBI Taxonomy" id="554055"/>
    <lineage>
        <taxon>Eukaryota</taxon>
        <taxon>Viridiplantae</taxon>
        <taxon>Chlorophyta</taxon>
        <taxon>core chlorophytes</taxon>
        <taxon>Trebouxiophyceae</taxon>
        <taxon>Chlorellales</taxon>
        <taxon>Chlorellaceae</taxon>
        <taxon>Chlorella clade</taxon>
        <taxon>Micractinium</taxon>
    </lineage>
</organism>
<comment type="catalytic activity">
    <reaction evidence="8">
        <text>arsenic triglutathione + 3 [thioredoxin]-dithiol + 3 S-adenosyl-L-methionine = trimethylarsine + 3 [thioredoxin]-disulfide + 3 glutathione + 3 S-adenosyl-L-homocysteine + 3 H(+)</text>
        <dbReference type="Rhea" id="RHEA:69432"/>
        <dbReference type="Rhea" id="RHEA-COMP:10698"/>
        <dbReference type="Rhea" id="RHEA-COMP:10700"/>
        <dbReference type="ChEBI" id="CHEBI:15378"/>
        <dbReference type="ChEBI" id="CHEBI:27130"/>
        <dbReference type="ChEBI" id="CHEBI:29950"/>
        <dbReference type="ChEBI" id="CHEBI:50058"/>
        <dbReference type="ChEBI" id="CHEBI:57856"/>
        <dbReference type="ChEBI" id="CHEBI:57925"/>
        <dbReference type="ChEBI" id="CHEBI:59789"/>
        <dbReference type="ChEBI" id="CHEBI:183640"/>
        <dbReference type="EC" id="2.1.1.137"/>
    </reaction>
</comment>
<dbReference type="PANTHER" id="PTHR43675:SF8">
    <property type="entry name" value="ARSENITE METHYLTRANSFERASE"/>
    <property type="match status" value="1"/>
</dbReference>
<evidence type="ECO:0000256" key="3">
    <source>
        <dbReference type="ARBA" id="ARBA00034487"/>
    </source>
</evidence>
<dbReference type="EMBL" id="LHPF02000022">
    <property type="protein sequence ID" value="PSC70020.1"/>
    <property type="molecule type" value="Genomic_DNA"/>
</dbReference>
<dbReference type="InterPro" id="IPR026669">
    <property type="entry name" value="Arsenite_MeTrfase-like"/>
</dbReference>
<reference evidence="10 11" key="1">
    <citation type="journal article" date="2018" name="Plant J.">
        <title>Genome sequences of Chlorella sorokiniana UTEX 1602 and Micractinium conductrix SAG 241.80: implications to maltose excretion by a green alga.</title>
        <authorList>
            <person name="Arriola M.B."/>
            <person name="Velmurugan N."/>
            <person name="Zhang Y."/>
            <person name="Plunkett M.H."/>
            <person name="Hondzo H."/>
            <person name="Barney B.M."/>
        </authorList>
    </citation>
    <scope>NUCLEOTIDE SEQUENCE [LARGE SCALE GENOMIC DNA]</scope>
    <source>
        <strain evidence="10 11">SAG 241.80</strain>
    </source>
</reference>
<dbReference type="Gene3D" id="3.40.50.150">
    <property type="entry name" value="Vaccinia Virus protein VP39"/>
    <property type="match status" value="1"/>
</dbReference>
<dbReference type="CDD" id="cd02440">
    <property type="entry name" value="AdoMet_MTases"/>
    <property type="match status" value="1"/>
</dbReference>
<evidence type="ECO:0000256" key="4">
    <source>
        <dbReference type="ARBA" id="ARBA00034521"/>
    </source>
</evidence>
<evidence type="ECO:0000256" key="6">
    <source>
        <dbReference type="ARBA" id="ARBA00047941"/>
    </source>
</evidence>
<evidence type="ECO:0000256" key="1">
    <source>
        <dbReference type="ARBA" id="ARBA00022679"/>
    </source>
</evidence>
<keyword evidence="1" id="KW-0808">Transferase</keyword>
<comment type="catalytic activity">
    <reaction evidence="6">
        <text>arsenic triglutathione + [thioredoxin]-dithiol + S-adenosyl-L-methionine + 2 H2O = methylarsonous acid + [thioredoxin]-disulfide + 3 glutathione + S-adenosyl-L-homocysteine + H(+)</text>
        <dbReference type="Rhea" id="RHEA:69460"/>
        <dbReference type="Rhea" id="RHEA-COMP:10698"/>
        <dbReference type="Rhea" id="RHEA-COMP:10700"/>
        <dbReference type="ChEBI" id="CHEBI:15377"/>
        <dbReference type="ChEBI" id="CHEBI:15378"/>
        <dbReference type="ChEBI" id="CHEBI:17826"/>
        <dbReference type="ChEBI" id="CHEBI:29950"/>
        <dbReference type="ChEBI" id="CHEBI:50058"/>
        <dbReference type="ChEBI" id="CHEBI:57856"/>
        <dbReference type="ChEBI" id="CHEBI:57925"/>
        <dbReference type="ChEBI" id="CHEBI:59789"/>
        <dbReference type="ChEBI" id="CHEBI:183640"/>
        <dbReference type="EC" id="2.1.1.137"/>
    </reaction>
</comment>
<comment type="catalytic activity">
    <reaction evidence="7">
        <text>arsenic triglutathione + 2 [thioredoxin]-dithiol + 2 S-adenosyl-L-methionine + H2O = dimethylarsinous acid + 2 [thioredoxin]-disulfide + 3 glutathione + 2 S-adenosyl-L-homocysteine + 2 H(+)</text>
        <dbReference type="Rhea" id="RHEA:69464"/>
        <dbReference type="Rhea" id="RHEA-COMP:10698"/>
        <dbReference type="Rhea" id="RHEA-COMP:10700"/>
        <dbReference type="ChEBI" id="CHEBI:15377"/>
        <dbReference type="ChEBI" id="CHEBI:15378"/>
        <dbReference type="ChEBI" id="CHEBI:23808"/>
        <dbReference type="ChEBI" id="CHEBI:29950"/>
        <dbReference type="ChEBI" id="CHEBI:50058"/>
        <dbReference type="ChEBI" id="CHEBI:57856"/>
        <dbReference type="ChEBI" id="CHEBI:57925"/>
        <dbReference type="ChEBI" id="CHEBI:59789"/>
        <dbReference type="ChEBI" id="CHEBI:183640"/>
        <dbReference type="EC" id="2.1.1.137"/>
    </reaction>
</comment>
<comment type="similarity">
    <text evidence="3">Belongs to the methyltransferase superfamily. Arsenite methyltransferase family.</text>
</comment>
<evidence type="ECO:0000256" key="5">
    <source>
        <dbReference type="ARBA" id="ARBA00034545"/>
    </source>
</evidence>
<dbReference type="Pfam" id="PF13847">
    <property type="entry name" value="Methyltransf_31"/>
    <property type="match status" value="1"/>
</dbReference>
<dbReference type="GO" id="GO:0032259">
    <property type="term" value="P:methylation"/>
    <property type="evidence" value="ECO:0007669"/>
    <property type="project" value="UniProtKB-KW"/>
</dbReference>
<keyword evidence="2" id="KW-0949">S-adenosyl-L-methionine</keyword>
<evidence type="ECO:0000256" key="7">
    <source>
        <dbReference type="ARBA" id="ARBA00047943"/>
    </source>
</evidence>
<evidence type="ECO:0000313" key="10">
    <source>
        <dbReference type="EMBL" id="PSC70020.1"/>
    </source>
</evidence>
<proteinExistence type="inferred from homology"/>
<dbReference type="InterPro" id="IPR029063">
    <property type="entry name" value="SAM-dependent_MTases_sf"/>
</dbReference>
<evidence type="ECO:0000313" key="11">
    <source>
        <dbReference type="Proteomes" id="UP000239649"/>
    </source>
</evidence>
<keyword evidence="11" id="KW-1185">Reference proteome</keyword>
<comment type="caution">
    <text evidence="10">The sequence shown here is derived from an EMBL/GenBank/DDBJ whole genome shotgun (WGS) entry which is preliminary data.</text>
</comment>
<dbReference type="InterPro" id="IPR025714">
    <property type="entry name" value="Methyltranfer_dom"/>
</dbReference>
<name>A0A2P6V7G0_9CHLO</name>
<keyword evidence="10" id="KW-0489">Methyltransferase</keyword>
<dbReference type="OrthoDB" id="8300214at2759"/>
<dbReference type="SUPFAM" id="SSF53335">
    <property type="entry name" value="S-adenosyl-L-methionine-dependent methyltransferases"/>
    <property type="match status" value="1"/>
</dbReference>
<dbReference type="Gene3D" id="3.40.5.100">
    <property type="match status" value="1"/>
</dbReference>
<accession>A0A2P6V7G0</accession>
<dbReference type="AlphaFoldDB" id="A0A2P6V7G0"/>
<sequence length="407" mass="43351">MHARLAAAGRSPPSPSFPARRLMSCCGPKAANGAAAAAPSGIQELLTARQLGEDAQAVRDSVKEYYGEVLTTSDDLKTSACCTTGAPPPLVRDALKKVPEEVKAKYYGCGSPFPMGIDGLRVLDLGSGSGRDCYVCSALVGQQGSVTGIDMTLAQLEVARKHADEYCTKTLGYASPNMRFVEGTIEDLAAAGIADASVDLIISNCVINLSPDKAAVLREAYRVLAPGGEMYFSDVYCDRRLPTEVRTHPVLLGECLGGALYIQDFIRLCGQVGFLDPRTLSSAEIEVRDKELKALLGEARFYSVTYRLFKLPDAIETLCEDYGQACKYKGTIPGHPHSYQLDDHHTFNVGKWYEVCGNSAAMVGDSWLGRHFEVVGDRSTHYGLFACGPAPTAAPADGAGAPGGACC</sequence>
<evidence type="ECO:0000259" key="9">
    <source>
        <dbReference type="Pfam" id="PF13847"/>
    </source>
</evidence>
<dbReference type="EC" id="2.1.1.137" evidence="4"/>
<evidence type="ECO:0000256" key="2">
    <source>
        <dbReference type="ARBA" id="ARBA00022691"/>
    </source>
</evidence>
<evidence type="ECO:0000256" key="8">
    <source>
        <dbReference type="ARBA" id="ARBA00048428"/>
    </source>
</evidence>
<dbReference type="GO" id="GO:0030791">
    <property type="term" value="F:arsenite methyltransferase activity"/>
    <property type="evidence" value="ECO:0007669"/>
    <property type="project" value="UniProtKB-EC"/>
</dbReference>